<keyword evidence="7" id="KW-1185">Reference proteome</keyword>
<evidence type="ECO:0000256" key="1">
    <source>
        <dbReference type="ARBA" id="ARBA00007227"/>
    </source>
</evidence>
<evidence type="ECO:0000259" key="5">
    <source>
        <dbReference type="PROSITE" id="PS50943"/>
    </source>
</evidence>
<dbReference type="Pfam" id="PF09856">
    <property type="entry name" value="ScfRs"/>
    <property type="match status" value="1"/>
</dbReference>
<dbReference type="SMART" id="SM00530">
    <property type="entry name" value="HTH_XRE"/>
    <property type="match status" value="1"/>
</dbReference>
<dbReference type="GO" id="GO:0005829">
    <property type="term" value="C:cytosol"/>
    <property type="evidence" value="ECO:0007669"/>
    <property type="project" value="TreeGrafter"/>
</dbReference>
<dbReference type="InterPro" id="IPR026281">
    <property type="entry name" value="HTH_RamB"/>
</dbReference>
<dbReference type="EMBL" id="JAJLJH010000003">
    <property type="protein sequence ID" value="MCK9686874.1"/>
    <property type="molecule type" value="Genomic_DNA"/>
</dbReference>
<keyword evidence="4" id="KW-0804">Transcription</keyword>
<evidence type="ECO:0000256" key="4">
    <source>
        <dbReference type="ARBA" id="ARBA00023163"/>
    </source>
</evidence>
<name>A0A9X1YI07_9BURK</name>
<dbReference type="PIRSF" id="PIRSF019251">
    <property type="entry name" value="Rv0465c"/>
    <property type="match status" value="1"/>
</dbReference>
<dbReference type="PROSITE" id="PS50943">
    <property type="entry name" value="HTH_CROC1"/>
    <property type="match status" value="1"/>
</dbReference>
<comment type="caution">
    <text evidence="6">The sequence shown here is derived from an EMBL/GenBank/DDBJ whole genome shotgun (WGS) entry which is preliminary data.</text>
</comment>
<dbReference type="Proteomes" id="UP001139353">
    <property type="component" value="Unassembled WGS sequence"/>
</dbReference>
<accession>A0A9X1YI07</accession>
<dbReference type="InterPro" id="IPR010359">
    <property type="entry name" value="IrrE_HExxH"/>
</dbReference>
<dbReference type="Pfam" id="PF06114">
    <property type="entry name" value="Peptidase_M78"/>
    <property type="match status" value="1"/>
</dbReference>
<evidence type="ECO:0000313" key="7">
    <source>
        <dbReference type="Proteomes" id="UP001139353"/>
    </source>
</evidence>
<dbReference type="PANTHER" id="PTHR46797">
    <property type="entry name" value="HTH-TYPE TRANSCRIPTIONAL REGULATOR"/>
    <property type="match status" value="1"/>
</dbReference>
<dbReference type="GO" id="GO:0003677">
    <property type="term" value="F:DNA binding"/>
    <property type="evidence" value="ECO:0007669"/>
    <property type="project" value="UniProtKB-KW"/>
</dbReference>
<dbReference type="Pfam" id="PF01381">
    <property type="entry name" value="HTH_3"/>
    <property type="match status" value="1"/>
</dbReference>
<protein>
    <submittedName>
        <fullName evidence="6">Short-chain fatty acyl-CoA regulator family protein</fullName>
    </submittedName>
</protein>
<dbReference type="InterPro" id="IPR001387">
    <property type="entry name" value="Cro/C1-type_HTH"/>
</dbReference>
<evidence type="ECO:0000313" key="6">
    <source>
        <dbReference type="EMBL" id="MCK9686874.1"/>
    </source>
</evidence>
<dbReference type="InterPro" id="IPR018653">
    <property type="entry name" value="ScfR_C"/>
</dbReference>
<dbReference type="RefSeq" id="WP_275682914.1">
    <property type="nucleotide sequence ID" value="NZ_JAJLJH010000003.1"/>
</dbReference>
<dbReference type="InterPro" id="IPR050807">
    <property type="entry name" value="TransReg_Diox_bact_type"/>
</dbReference>
<dbReference type="SUPFAM" id="SSF47413">
    <property type="entry name" value="lambda repressor-like DNA-binding domains"/>
    <property type="match status" value="1"/>
</dbReference>
<evidence type="ECO:0000256" key="2">
    <source>
        <dbReference type="ARBA" id="ARBA00023015"/>
    </source>
</evidence>
<proteinExistence type="inferred from homology"/>
<dbReference type="GO" id="GO:0003700">
    <property type="term" value="F:DNA-binding transcription factor activity"/>
    <property type="evidence" value="ECO:0007669"/>
    <property type="project" value="TreeGrafter"/>
</dbReference>
<dbReference type="InterPro" id="IPR010982">
    <property type="entry name" value="Lambda_DNA-bd_dom_sf"/>
</dbReference>
<dbReference type="PANTHER" id="PTHR46797:SF23">
    <property type="entry name" value="HTH-TYPE TRANSCRIPTIONAL REGULATOR SUTR"/>
    <property type="match status" value="1"/>
</dbReference>
<reference evidence="6" key="1">
    <citation type="submission" date="2021-11" db="EMBL/GenBank/DDBJ databases">
        <title>BS-T2-15 a new species belonging to the Comamonadaceae family isolated from the soil of a French oak forest.</title>
        <authorList>
            <person name="Mieszkin S."/>
            <person name="Alain K."/>
        </authorList>
    </citation>
    <scope>NUCLEOTIDE SEQUENCE</scope>
    <source>
        <strain evidence="6">BS-T2-15</strain>
    </source>
</reference>
<dbReference type="AlphaFoldDB" id="A0A9X1YI07"/>
<organism evidence="6 7">
    <name type="scientific">Scleromatobacter humisilvae</name>
    <dbReference type="NCBI Taxonomy" id="2897159"/>
    <lineage>
        <taxon>Bacteria</taxon>
        <taxon>Pseudomonadati</taxon>
        <taxon>Pseudomonadota</taxon>
        <taxon>Betaproteobacteria</taxon>
        <taxon>Burkholderiales</taxon>
        <taxon>Sphaerotilaceae</taxon>
        <taxon>Scleromatobacter</taxon>
    </lineage>
</organism>
<keyword evidence="3" id="KW-0238">DNA-binding</keyword>
<keyword evidence="2" id="KW-0805">Transcription regulation</keyword>
<sequence>MRKTFLGIKLKTLREQRGLTQAALAQLLGLSPSYLNQLENNQRPLSVPVLLRLQSSLGVDLQLFSEDDEARLTAQLQDVVAQAPDGGAVSLAELRAMAQQMPALAQVLIRLHRRGRDAQDRLDTLAASLGERAGELAQAARQPHEEVRHFFYERQNHITALDERAEALATAVMALKLRPPAAAVASSDDPRALATRLEAWLLDKHGVRTTDLAADSGMLRRFDASQKRVAINDAVEPAQRAFQLATQLAYLEAAATIDELVAQGDFSGPEPRSLARIGLASYFAGALVLPYGRFLAAAESLRYDIELLAQRFGVSFETVCHRLSTLQRPDARGVPFFFVRVDRAGNISKRQSATDFHFSHSGGTCPLWNVYEAFAQPHKVLTQVARMPDGRTYLWIARCIARTTGGYGSPERTFAIGLGCDVRHASRLVYAKGLALSDPEAATPIGAGCKVCDREGCPQRAFPALGKRLRIDENERSREPYAAN</sequence>
<evidence type="ECO:0000256" key="3">
    <source>
        <dbReference type="ARBA" id="ARBA00023125"/>
    </source>
</evidence>
<comment type="similarity">
    <text evidence="1">Belongs to the short-chain fatty acyl-CoA assimilation regulator (ScfR) family.</text>
</comment>
<feature type="domain" description="HTH cro/C1-type" evidence="5">
    <location>
        <begin position="10"/>
        <end position="64"/>
    </location>
</feature>
<gene>
    <name evidence="6" type="ORF">LPC04_14270</name>
</gene>
<dbReference type="CDD" id="cd00093">
    <property type="entry name" value="HTH_XRE"/>
    <property type="match status" value="1"/>
</dbReference>
<dbReference type="Gene3D" id="1.10.260.40">
    <property type="entry name" value="lambda repressor-like DNA-binding domains"/>
    <property type="match status" value="1"/>
</dbReference>